<evidence type="ECO:0000256" key="1">
    <source>
        <dbReference type="ARBA" id="ARBA00022729"/>
    </source>
</evidence>
<proteinExistence type="predicted"/>
<keyword evidence="1" id="KW-0732">Signal</keyword>
<reference evidence="2" key="1">
    <citation type="submission" date="2019-03" db="EMBL/GenBank/DDBJ databases">
        <authorList>
            <person name="Hao L."/>
        </authorList>
    </citation>
    <scope>NUCLEOTIDE SEQUENCE</scope>
</reference>
<dbReference type="InterPro" id="IPR018389">
    <property type="entry name" value="DctP_fam"/>
</dbReference>
<sequence>MKRTICSLVCGLLVLMLCISCTKKAEEETVPAEGAAVTDSGAAPRGEVVELSYSIFFPPTHAQCKTGEAWAREIEKRTQGQVKINVFPGGTLTSANECYDGVVRGISDIGMSCFAYTRGRFPVMEAVDLPMGYPSGMAATRVANEYYAQVKPKELDDVHVLYVHAHGPGLLHTKKPVNRLEDLKGMKIRSTGLSAKLVEALGGVPVAMPQPGTYEALQKGVVEGTFAPIETLKGWKQAEVIDYTIDCRGVGYTTAMFVVMNKDKWNRLPADIQQVFTDVSAEYITVHGQIWDEADAEGTAFNEEQKNTFITLPEDEIPRWKAAVKPVIDEYIAAAQAKGIDAAKNISILQACVEKNIE</sequence>
<dbReference type="AlphaFoldDB" id="A0A485M4U1"/>
<dbReference type="GO" id="GO:0055085">
    <property type="term" value="P:transmembrane transport"/>
    <property type="evidence" value="ECO:0007669"/>
    <property type="project" value="InterPro"/>
</dbReference>
<evidence type="ECO:0000313" key="2">
    <source>
        <dbReference type="EMBL" id="VFU15971.1"/>
    </source>
</evidence>
<name>A0A485M4U1_9ZZZZ</name>
<dbReference type="Gene3D" id="3.40.190.170">
    <property type="entry name" value="Bacterial extracellular solute-binding protein, family 7"/>
    <property type="match status" value="1"/>
</dbReference>
<protein>
    <submittedName>
        <fullName evidence="2">TRAP dicarboxylate transporter-DctP subunit</fullName>
    </submittedName>
</protein>
<dbReference type="PANTHER" id="PTHR33376">
    <property type="match status" value="1"/>
</dbReference>
<dbReference type="NCBIfam" id="NF037995">
    <property type="entry name" value="TRAP_S1"/>
    <property type="match status" value="1"/>
</dbReference>
<dbReference type="EMBL" id="CAADRM010000111">
    <property type="protein sequence ID" value="VFU15971.1"/>
    <property type="molecule type" value="Genomic_DNA"/>
</dbReference>
<dbReference type="InterPro" id="IPR038404">
    <property type="entry name" value="TRAP_DctP_sf"/>
</dbReference>
<dbReference type="SUPFAM" id="SSF53850">
    <property type="entry name" value="Periplasmic binding protein-like II"/>
    <property type="match status" value="1"/>
</dbReference>
<dbReference type="Pfam" id="PF03480">
    <property type="entry name" value="DctP"/>
    <property type="match status" value="1"/>
</dbReference>
<dbReference type="CDD" id="cd13665">
    <property type="entry name" value="PBP2_TRAP_Dctp3_4"/>
    <property type="match status" value="1"/>
</dbReference>
<dbReference type="PANTHER" id="PTHR33376:SF15">
    <property type="entry name" value="BLL6794 PROTEIN"/>
    <property type="match status" value="1"/>
</dbReference>
<organism evidence="2">
    <name type="scientific">anaerobic digester metagenome</name>
    <dbReference type="NCBI Taxonomy" id="1263854"/>
    <lineage>
        <taxon>unclassified sequences</taxon>
        <taxon>metagenomes</taxon>
        <taxon>ecological metagenomes</taxon>
    </lineage>
</organism>
<gene>
    <name evidence="2" type="ORF">SCFA_470007</name>
</gene>
<accession>A0A485M4U1</accession>